<evidence type="ECO:0000259" key="2">
    <source>
        <dbReference type="Pfam" id="PF07589"/>
    </source>
</evidence>
<comment type="caution">
    <text evidence="3">The sequence shown here is derived from an EMBL/GenBank/DDBJ whole genome shotgun (WGS) entry which is preliminary data.</text>
</comment>
<dbReference type="InterPro" id="IPR013424">
    <property type="entry name" value="Ice-binding_C"/>
</dbReference>
<feature type="signal peptide" evidence="1">
    <location>
        <begin position="1"/>
        <end position="23"/>
    </location>
</feature>
<dbReference type="EMBL" id="PUIB01000012">
    <property type="protein sequence ID" value="PQO36603.1"/>
    <property type="molecule type" value="Genomic_DNA"/>
</dbReference>
<protein>
    <recommendedName>
        <fullName evidence="2">Ice-binding protein C-terminal domain-containing protein</fullName>
    </recommendedName>
</protein>
<dbReference type="AlphaFoldDB" id="A0A2S8FWR9"/>
<sequence>MKLLLKTVLGLFLVGCTWNVSQAETLTSQAIFGSGNSNTLFNVVRTDGVEIGLRAKVRYENDDSIVGENSPQDVYYIDHVVDPSDSNLASWNFDWSVNTNFDGSGANLANYTFLLSIEYDPLSSGGSADSTSINPAPTSGFASFFNDNAYGNNSTVNGGGVEPWSSGFSPSPSTLHNNNNVMQNSLNVGFAGIGFDPSYSGLYTIILSVFDGGSSPLATNQIQVYAGVEPPSAVPEPTSMAILGMGVLGFVGGGVARRRLKQKKEASNS</sequence>
<dbReference type="Proteomes" id="UP000239388">
    <property type="component" value="Unassembled WGS sequence"/>
</dbReference>
<evidence type="ECO:0000256" key="1">
    <source>
        <dbReference type="SAM" id="SignalP"/>
    </source>
</evidence>
<reference evidence="3 4" key="1">
    <citation type="submission" date="2018-02" db="EMBL/GenBank/DDBJ databases">
        <title>Comparative genomes isolates from brazilian mangrove.</title>
        <authorList>
            <person name="Araujo J.E."/>
            <person name="Taketani R.G."/>
            <person name="Silva M.C.P."/>
            <person name="Loureco M.V."/>
            <person name="Andreote F.D."/>
        </authorList>
    </citation>
    <scope>NUCLEOTIDE SEQUENCE [LARGE SCALE GENOMIC DNA]</scope>
    <source>
        <strain evidence="3 4">NAP PRIS-MGV</strain>
    </source>
</reference>
<dbReference type="NCBIfam" id="TIGR02595">
    <property type="entry name" value="PEP_CTERM"/>
    <property type="match status" value="1"/>
</dbReference>
<proteinExistence type="predicted"/>
<name>A0A2S8FWR9_9BACT</name>
<accession>A0A2S8FWR9</accession>
<dbReference type="RefSeq" id="WP_105354302.1">
    <property type="nucleotide sequence ID" value="NZ_PUIB01000012.1"/>
</dbReference>
<organism evidence="3 4">
    <name type="scientific">Blastopirellula marina</name>
    <dbReference type="NCBI Taxonomy" id="124"/>
    <lineage>
        <taxon>Bacteria</taxon>
        <taxon>Pseudomonadati</taxon>
        <taxon>Planctomycetota</taxon>
        <taxon>Planctomycetia</taxon>
        <taxon>Pirellulales</taxon>
        <taxon>Pirellulaceae</taxon>
        <taxon>Blastopirellula</taxon>
    </lineage>
</organism>
<dbReference type="Pfam" id="PF07589">
    <property type="entry name" value="PEP-CTERM"/>
    <property type="match status" value="1"/>
</dbReference>
<gene>
    <name evidence="3" type="ORF">C5Y98_11445</name>
</gene>
<evidence type="ECO:0000313" key="3">
    <source>
        <dbReference type="EMBL" id="PQO36603.1"/>
    </source>
</evidence>
<evidence type="ECO:0000313" key="4">
    <source>
        <dbReference type="Proteomes" id="UP000239388"/>
    </source>
</evidence>
<feature type="domain" description="Ice-binding protein C-terminal" evidence="2">
    <location>
        <begin position="233"/>
        <end position="252"/>
    </location>
</feature>
<dbReference type="OrthoDB" id="280680at2"/>
<feature type="chain" id="PRO_5015393394" description="Ice-binding protein C-terminal domain-containing protein" evidence="1">
    <location>
        <begin position="24"/>
        <end position="269"/>
    </location>
</feature>
<keyword evidence="1" id="KW-0732">Signal</keyword>